<dbReference type="AlphaFoldDB" id="A0AAV1E4C7"/>
<organism evidence="1 2">
    <name type="scientific">Oldenlandia corymbosa var. corymbosa</name>
    <dbReference type="NCBI Taxonomy" id="529605"/>
    <lineage>
        <taxon>Eukaryota</taxon>
        <taxon>Viridiplantae</taxon>
        <taxon>Streptophyta</taxon>
        <taxon>Embryophyta</taxon>
        <taxon>Tracheophyta</taxon>
        <taxon>Spermatophyta</taxon>
        <taxon>Magnoliopsida</taxon>
        <taxon>eudicotyledons</taxon>
        <taxon>Gunneridae</taxon>
        <taxon>Pentapetalae</taxon>
        <taxon>asterids</taxon>
        <taxon>lamiids</taxon>
        <taxon>Gentianales</taxon>
        <taxon>Rubiaceae</taxon>
        <taxon>Rubioideae</taxon>
        <taxon>Spermacoceae</taxon>
        <taxon>Hedyotis-Oldenlandia complex</taxon>
        <taxon>Oldenlandia</taxon>
    </lineage>
</organism>
<dbReference type="EMBL" id="OX459125">
    <property type="protein sequence ID" value="CAI9114897.1"/>
    <property type="molecule type" value="Genomic_DNA"/>
</dbReference>
<keyword evidence="2" id="KW-1185">Reference proteome</keyword>
<accession>A0AAV1E4C7</accession>
<gene>
    <name evidence="1" type="ORF">OLC1_LOCUS21520</name>
</gene>
<evidence type="ECO:0000313" key="2">
    <source>
        <dbReference type="Proteomes" id="UP001161247"/>
    </source>
</evidence>
<sequence length="386" mass="44011">MCDSDPATVEMDDEIENVYTEGIKLQGAQPTALMKESVPEEITAVDKSAIPSNDLMTDAVLRLASKPKLFRFQQMWLRRAEFKDVVQESWSQPVRGFGMLAFSTKLRRLKMKLKELNKEPFGDVFKNLKLADDRVHDMEIVFDHSGLSEKEMLVGMVTMDEVKHEVFALGEDSAPGVDGFGGSFYSSQANGEKVSMVSLARLKWREARALEVMRSFKFPTSENGLEAAKRKATWIQIKSVDYEAIRQTKVQGGDRSFWFDNWAPDGVIWESLHESPIMPNLTINEFFSNKITLLSALQRSLSPIVRQKLTHMDLILNDERDKLVGQCTASGEFTIKLANFRLRRRHLENLLARKFWHKASGQVFGTFSGNTMSFWYSCQAFHAFVL</sequence>
<proteinExistence type="predicted"/>
<reference evidence="1" key="1">
    <citation type="submission" date="2023-03" db="EMBL/GenBank/DDBJ databases">
        <authorList>
            <person name="Julca I."/>
        </authorList>
    </citation>
    <scope>NUCLEOTIDE SEQUENCE</scope>
</reference>
<protein>
    <submittedName>
        <fullName evidence="1">OLC1v1015714C1</fullName>
    </submittedName>
</protein>
<name>A0AAV1E4C7_OLDCO</name>
<dbReference type="Proteomes" id="UP001161247">
    <property type="component" value="Chromosome 8"/>
</dbReference>
<evidence type="ECO:0000313" key="1">
    <source>
        <dbReference type="EMBL" id="CAI9114897.1"/>
    </source>
</evidence>